<accession>A0A7J7VYA2</accession>
<reference evidence="2 3" key="1">
    <citation type="journal article" date="2020" name="Nature">
        <title>Six reference-quality genomes reveal evolution of bat adaptations.</title>
        <authorList>
            <person name="Jebb D."/>
            <person name="Huang Z."/>
            <person name="Pippel M."/>
            <person name="Hughes G.M."/>
            <person name="Lavrichenko K."/>
            <person name="Devanna P."/>
            <person name="Winkler S."/>
            <person name="Jermiin L.S."/>
            <person name="Skirmuntt E.C."/>
            <person name="Katzourakis A."/>
            <person name="Burkitt-Gray L."/>
            <person name="Ray D.A."/>
            <person name="Sullivan K.A.M."/>
            <person name="Roscito J.G."/>
            <person name="Kirilenko B.M."/>
            <person name="Davalos L.M."/>
            <person name="Corthals A.P."/>
            <person name="Power M.L."/>
            <person name="Jones G."/>
            <person name="Ransome R.D."/>
            <person name="Dechmann D.K.N."/>
            <person name="Locatelli A.G."/>
            <person name="Puechmaille S.J."/>
            <person name="Fedrigo O."/>
            <person name="Jarvis E.D."/>
            <person name="Hiller M."/>
            <person name="Vernes S.C."/>
            <person name="Myers E.W."/>
            <person name="Teeling E.C."/>
        </authorList>
    </citation>
    <scope>NUCLEOTIDE SEQUENCE [LARGE SCALE GENOMIC DNA]</scope>
    <source>
        <strain evidence="2">MMyoMyo1</strain>
        <tissue evidence="2">Flight muscle</tissue>
    </source>
</reference>
<comment type="caution">
    <text evidence="2">The sequence shown here is derived from an EMBL/GenBank/DDBJ whole genome shotgun (WGS) entry which is preliminary data.</text>
</comment>
<evidence type="ECO:0000313" key="2">
    <source>
        <dbReference type="EMBL" id="KAF6330197.1"/>
    </source>
</evidence>
<dbReference type="AlphaFoldDB" id="A0A7J7VYA2"/>
<proteinExistence type="predicted"/>
<feature type="region of interest" description="Disordered" evidence="1">
    <location>
        <begin position="108"/>
        <end position="127"/>
    </location>
</feature>
<gene>
    <name evidence="2" type="ORF">mMyoMyo1_012207</name>
</gene>
<organism evidence="2 3">
    <name type="scientific">Myotis myotis</name>
    <name type="common">Greater mouse-eared bat</name>
    <name type="synonym">Vespertilio myotis</name>
    <dbReference type="NCBI Taxonomy" id="51298"/>
    <lineage>
        <taxon>Eukaryota</taxon>
        <taxon>Metazoa</taxon>
        <taxon>Chordata</taxon>
        <taxon>Craniata</taxon>
        <taxon>Vertebrata</taxon>
        <taxon>Euteleostomi</taxon>
        <taxon>Mammalia</taxon>
        <taxon>Eutheria</taxon>
        <taxon>Laurasiatheria</taxon>
        <taxon>Chiroptera</taxon>
        <taxon>Yangochiroptera</taxon>
        <taxon>Vespertilionidae</taxon>
        <taxon>Myotis</taxon>
    </lineage>
</organism>
<protein>
    <submittedName>
        <fullName evidence="2">Uncharacterized protein</fullName>
    </submittedName>
</protein>
<name>A0A7J7VYA2_MYOMY</name>
<feature type="compositionally biased region" description="Basic and acidic residues" evidence="1">
    <location>
        <begin position="50"/>
        <end position="59"/>
    </location>
</feature>
<evidence type="ECO:0000256" key="1">
    <source>
        <dbReference type="SAM" id="MobiDB-lite"/>
    </source>
</evidence>
<keyword evidence="3" id="KW-1185">Reference proteome</keyword>
<feature type="compositionally biased region" description="Polar residues" evidence="1">
    <location>
        <begin position="14"/>
        <end position="23"/>
    </location>
</feature>
<dbReference type="Proteomes" id="UP000527355">
    <property type="component" value="Unassembled WGS sequence"/>
</dbReference>
<sequence>MGNVRAVSRHSHKQPSLPSQTPARPTEIGVHAVERALLPNTRHRSSGLKIEGEHFREQTGEQSSSPKTLGAAPRRCPHPPPENLIPMLDTETRRDSVHRMDPHYFSSPVRASAAGQEEGEARNSLDGKQDFHPVGLWDCDFRWPLPVKSHRFVFKTWCLPTCLLWKPGPRGKRRFS</sequence>
<dbReference type="EMBL" id="JABWUV010000009">
    <property type="protein sequence ID" value="KAF6330197.1"/>
    <property type="molecule type" value="Genomic_DNA"/>
</dbReference>
<evidence type="ECO:0000313" key="3">
    <source>
        <dbReference type="Proteomes" id="UP000527355"/>
    </source>
</evidence>
<feature type="region of interest" description="Disordered" evidence="1">
    <location>
        <begin position="1"/>
        <end position="87"/>
    </location>
</feature>